<protein>
    <submittedName>
        <fullName evidence="1">Uncharacterized protein</fullName>
    </submittedName>
</protein>
<evidence type="ECO:0000313" key="2">
    <source>
        <dbReference type="Proteomes" id="UP000002059"/>
    </source>
</evidence>
<dbReference type="HOGENOM" id="CLU_1372588_0_0_1"/>
<evidence type="ECO:0000313" key="1">
    <source>
        <dbReference type="EMBL" id="EEH36653.2"/>
    </source>
</evidence>
<accession>C1H894</accession>
<dbReference type="GeneID" id="9094387"/>
<dbReference type="AlphaFoldDB" id="C1H894"/>
<dbReference type="Proteomes" id="UP000002059">
    <property type="component" value="Partially assembled WGS sequence"/>
</dbReference>
<reference evidence="1 2" key="1">
    <citation type="journal article" date="2011" name="PLoS Genet.">
        <title>Comparative genomic analysis of human fungal pathogens causing paracoccidioidomycosis.</title>
        <authorList>
            <person name="Desjardins C.A."/>
            <person name="Champion M.D."/>
            <person name="Holder J.W."/>
            <person name="Muszewska A."/>
            <person name="Goldberg J."/>
            <person name="Bailao A.M."/>
            <person name="Brigido M.M."/>
            <person name="Ferreira M.E."/>
            <person name="Garcia A.M."/>
            <person name="Grynberg M."/>
            <person name="Gujja S."/>
            <person name="Heiman D.I."/>
            <person name="Henn M.R."/>
            <person name="Kodira C.D."/>
            <person name="Leon-Narvaez H."/>
            <person name="Longo L.V."/>
            <person name="Ma L.J."/>
            <person name="Malavazi I."/>
            <person name="Matsuo A.L."/>
            <person name="Morais F.V."/>
            <person name="Pereira M."/>
            <person name="Rodriguez-Brito S."/>
            <person name="Sakthikumar S."/>
            <person name="Salem-Izacc S.M."/>
            <person name="Sykes S.M."/>
            <person name="Teixeira M.M."/>
            <person name="Vallejo M.C."/>
            <person name="Walter M.E."/>
            <person name="Yandava C."/>
            <person name="Young S."/>
            <person name="Zeng Q."/>
            <person name="Zucker J."/>
            <person name="Felipe M.S."/>
            <person name="Goldman G.H."/>
            <person name="Haas B.J."/>
            <person name="McEwen J.G."/>
            <person name="Nino-Vega G."/>
            <person name="Puccia R."/>
            <person name="San-Blas G."/>
            <person name="Soares C.M."/>
            <person name="Birren B.W."/>
            <person name="Cuomo C.A."/>
        </authorList>
    </citation>
    <scope>NUCLEOTIDE SEQUENCE [LARGE SCALE GENOMIC DNA]</scope>
    <source>
        <strain evidence="2">ATCC MYA-826 / Pb01</strain>
    </source>
</reference>
<dbReference type="KEGG" id="pbl:PAAG_07071"/>
<name>C1H894_PARBA</name>
<keyword evidence="2" id="KW-1185">Reference proteome</keyword>
<gene>
    <name evidence="1" type="ORF">PAAG_07071</name>
</gene>
<dbReference type="VEuPathDB" id="FungiDB:PAAG_07071"/>
<proteinExistence type="predicted"/>
<dbReference type="RefSeq" id="XP_015700550.1">
    <property type="nucleotide sequence ID" value="XM_015846115.1"/>
</dbReference>
<dbReference type="EMBL" id="KN294012">
    <property type="protein sequence ID" value="EEH36653.2"/>
    <property type="molecule type" value="Genomic_DNA"/>
</dbReference>
<organism evidence="1 2">
    <name type="scientific">Paracoccidioides lutzii (strain ATCC MYA-826 / Pb01)</name>
    <name type="common">Paracoccidioides brasiliensis</name>
    <dbReference type="NCBI Taxonomy" id="502779"/>
    <lineage>
        <taxon>Eukaryota</taxon>
        <taxon>Fungi</taxon>
        <taxon>Dikarya</taxon>
        <taxon>Ascomycota</taxon>
        <taxon>Pezizomycotina</taxon>
        <taxon>Eurotiomycetes</taxon>
        <taxon>Eurotiomycetidae</taxon>
        <taxon>Onygenales</taxon>
        <taxon>Ajellomycetaceae</taxon>
        <taxon>Paracoccidioides</taxon>
    </lineage>
</organism>
<sequence>MTDLLTTTSIHSTPQTHSVASWPRTDAQTDTVYMTQTQVTFLAFVIALHRPELFLVALQFSTKWVSGELHPGLFKCITGLDEPRLLSKSGNESASNQYKHSHPSLIVRSALCLAGTLTPRSVASCRDGIKSMPISSPHKNCFRYEVWGKGNTLQKSLEVTSDSRMQGVGVVLSCSGRSCPSNLEPTADGLSVFLTLQED</sequence>